<reference evidence="2" key="1">
    <citation type="submission" date="2024-06" db="EMBL/GenBank/DDBJ databases">
        <authorList>
            <person name="Li T."/>
            <person name="Gao R."/>
        </authorList>
    </citation>
    <scope>NUCLEOTIDE SEQUENCE</scope>
    <source>
        <strain evidence="2">ZPR3</strain>
        <plasmid evidence="2">unnamed2</plasmid>
    </source>
</reference>
<geneLocation type="plasmid" evidence="2">
    <name>unnamed2</name>
</geneLocation>
<dbReference type="RefSeq" id="WP_349961765.1">
    <property type="nucleotide sequence ID" value="NZ_CP157962.1"/>
</dbReference>
<gene>
    <name evidence="2" type="ORF">ABM479_32215</name>
</gene>
<evidence type="ECO:0000313" key="2">
    <source>
        <dbReference type="EMBL" id="XBT96907.1"/>
    </source>
</evidence>
<sequence length="125" mass="13426">MLPCTQSFAAAPALCAEAPNQTAKTLCAAGKLKTAESALDQAYAALDARLEPLGKRNLKLAQEAWLKFRDLECNLETGSDPDRLGREGTIMSMLLGECAIALTEQRTRDLTEQLKCPGGDLSCEP</sequence>
<dbReference type="EMBL" id="CP157962">
    <property type="protein sequence ID" value="XBT96907.1"/>
    <property type="molecule type" value="Genomic_DNA"/>
</dbReference>
<dbReference type="InterPro" id="IPR009739">
    <property type="entry name" value="LprI-like_N"/>
</dbReference>
<feature type="domain" description="Lysozyme inhibitor LprI-like N-terminal" evidence="1">
    <location>
        <begin position="15"/>
        <end position="110"/>
    </location>
</feature>
<evidence type="ECO:0000259" key="1">
    <source>
        <dbReference type="Pfam" id="PF07007"/>
    </source>
</evidence>
<dbReference type="Pfam" id="PF07007">
    <property type="entry name" value="LprI"/>
    <property type="match status" value="1"/>
</dbReference>
<proteinExistence type="predicted"/>
<protein>
    <submittedName>
        <fullName evidence="2">Lysozyme inhibitor LprI family protein</fullName>
    </submittedName>
</protein>
<name>A0AAU7S396_9HYPH</name>
<dbReference type="Gene3D" id="1.20.1270.180">
    <property type="match status" value="1"/>
</dbReference>
<keyword evidence="2" id="KW-0614">Plasmid</keyword>
<dbReference type="AlphaFoldDB" id="A0AAU7S396"/>
<organism evidence="2">
    <name type="scientific">Rhizobium sp. ZPR3</name>
    <dbReference type="NCBI Taxonomy" id="3158967"/>
    <lineage>
        <taxon>Bacteria</taxon>
        <taxon>Pseudomonadati</taxon>
        <taxon>Pseudomonadota</taxon>
        <taxon>Alphaproteobacteria</taxon>
        <taxon>Hyphomicrobiales</taxon>
        <taxon>Rhizobiaceae</taxon>
        <taxon>Rhizobium/Agrobacterium group</taxon>
        <taxon>Rhizobium</taxon>
    </lineage>
</organism>
<accession>A0AAU7S396</accession>